<name>A0A2H1FEP2_9ARCH</name>
<accession>A0A2H1FEP2</accession>
<organism evidence="2 3">
    <name type="scientific">Candidatus Nitrosotalea okcheonensis</name>
    <dbReference type="NCBI Taxonomy" id="1903276"/>
    <lineage>
        <taxon>Archaea</taxon>
        <taxon>Nitrososphaerota</taxon>
        <taxon>Nitrososphaeria</taxon>
        <taxon>Nitrosotaleales</taxon>
        <taxon>Nitrosotaleaceae</taxon>
        <taxon>Nitrosotalea</taxon>
    </lineage>
</organism>
<keyword evidence="3" id="KW-1185">Reference proteome</keyword>
<dbReference type="EMBL" id="LT841358">
    <property type="protein sequence ID" value="SMH71233.1"/>
    <property type="molecule type" value="Genomic_DNA"/>
</dbReference>
<dbReference type="AlphaFoldDB" id="A0A2H1FEP2"/>
<evidence type="ECO:0000313" key="3">
    <source>
        <dbReference type="Proteomes" id="UP000230607"/>
    </source>
</evidence>
<evidence type="ECO:0000256" key="1">
    <source>
        <dbReference type="SAM" id="MobiDB-lite"/>
    </source>
</evidence>
<protein>
    <submittedName>
        <fullName evidence="2">Uncharacterized protein</fullName>
    </submittedName>
</protein>
<sequence length="34" mass="3514">MSSGKSDMTVLGSNDNGMTAGISRNEQIHTGIFG</sequence>
<proteinExistence type="predicted"/>
<evidence type="ECO:0000313" key="2">
    <source>
        <dbReference type="EMBL" id="SMH71233.1"/>
    </source>
</evidence>
<reference evidence="3" key="1">
    <citation type="submission" date="2017-03" db="EMBL/GenBank/DDBJ databases">
        <authorList>
            <person name="Herbold C."/>
        </authorList>
    </citation>
    <scope>NUCLEOTIDE SEQUENCE [LARGE SCALE GENOMIC DNA]</scope>
</reference>
<gene>
    <name evidence="2" type="ORF">NCS_11040</name>
</gene>
<feature type="region of interest" description="Disordered" evidence="1">
    <location>
        <begin position="1"/>
        <end position="23"/>
    </location>
</feature>
<dbReference type="Proteomes" id="UP000230607">
    <property type="component" value="Chromosome 1"/>
</dbReference>